<evidence type="ECO:0000256" key="8">
    <source>
        <dbReference type="SAM" id="SignalP"/>
    </source>
</evidence>
<dbReference type="PANTHER" id="PTHR38042:SF1">
    <property type="entry name" value="UROPORPHYRINOGEN-III SYNTHASE, CHLOROPLASTIC"/>
    <property type="match status" value="1"/>
</dbReference>
<dbReference type="AlphaFoldDB" id="K0RYI2"/>
<dbReference type="InterPro" id="IPR003754">
    <property type="entry name" value="4pyrrol_synth_uPrphyn_synth"/>
</dbReference>
<dbReference type="GO" id="GO:0006780">
    <property type="term" value="P:uroporphyrinogen III biosynthetic process"/>
    <property type="evidence" value="ECO:0007669"/>
    <property type="project" value="UniProtKB-UniRule"/>
</dbReference>
<dbReference type="UniPathway" id="UPA00251">
    <property type="reaction ID" value="UER00320"/>
</dbReference>
<dbReference type="InterPro" id="IPR036108">
    <property type="entry name" value="4pyrrol_syn_uPrphyn_synt_sf"/>
</dbReference>
<evidence type="ECO:0000256" key="5">
    <source>
        <dbReference type="ARBA" id="ARBA00023244"/>
    </source>
</evidence>
<evidence type="ECO:0000256" key="3">
    <source>
        <dbReference type="ARBA" id="ARBA00013109"/>
    </source>
</evidence>
<evidence type="ECO:0000256" key="1">
    <source>
        <dbReference type="ARBA" id="ARBA00004772"/>
    </source>
</evidence>
<evidence type="ECO:0000256" key="4">
    <source>
        <dbReference type="ARBA" id="ARBA00023239"/>
    </source>
</evidence>
<comment type="catalytic activity">
    <reaction evidence="6 7">
        <text>hydroxymethylbilane = uroporphyrinogen III + H2O</text>
        <dbReference type="Rhea" id="RHEA:18965"/>
        <dbReference type="ChEBI" id="CHEBI:15377"/>
        <dbReference type="ChEBI" id="CHEBI:57308"/>
        <dbReference type="ChEBI" id="CHEBI:57845"/>
        <dbReference type="EC" id="4.2.1.75"/>
    </reaction>
</comment>
<comment type="caution">
    <text evidence="10">The sequence shown here is derived from an EMBL/GenBank/DDBJ whole genome shotgun (WGS) entry which is preliminary data.</text>
</comment>
<gene>
    <name evidence="10" type="ORF">THAOC_20998</name>
</gene>
<dbReference type="CDD" id="cd06578">
    <property type="entry name" value="HemD"/>
    <property type="match status" value="1"/>
</dbReference>
<dbReference type="GO" id="GO:0004852">
    <property type="term" value="F:uroporphyrinogen-III synthase activity"/>
    <property type="evidence" value="ECO:0007669"/>
    <property type="project" value="UniProtKB-UniRule"/>
</dbReference>
<dbReference type="PANTHER" id="PTHR38042">
    <property type="entry name" value="UROPORPHYRINOGEN-III SYNTHASE, CHLOROPLASTIC"/>
    <property type="match status" value="1"/>
</dbReference>
<dbReference type="InterPro" id="IPR039793">
    <property type="entry name" value="UROS/Hem4"/>
</dbReference>
<dbReference type="SUPFAM" id="SSF69618">
    <property type="entry name" value="HemD-like"/>
    <property type="match status" value="1"/>
</dbReference>
<evidence type="ECO:0000313" key="10">
    <source>
        <dbReference type="EMBL" id="EJK58843.1"/>
    </source>
</evidence>
<feature type="chain" id="PRO_5003836667" description="Uroporphyrinogen-III synthase" evidence="8">
    <location>
        <begin position="26"/>
        <end position="275"/>
    </location>
</feature>
<comment type="similarity">
    <text evidence="2 7">Belongs to the uroporphyrinogen-III synthase family.</text>
</comment>
<dbReference type="Pfam" id="PF02602">
    <property type="entry name" value="HEM4"/>
    <property type="match status" value="1"/>
</dbReference>
<keyword evidence="5 7" id="KW-0627">Porphyrin biosynthesis</keyword>
<keyword evidence="8" id="KW-0732">Signal</keyword>
<evidence type="ECO:0000313" key="11">
    <source>
        <dbReference type="Proteomes" id="UP000266841"/>
    </source>
</evidence>
<organism evidence="10 11">
    <name type="scientific">Thalassiosira oceanica</name>
    <name type="common">Marine diatom</name>
    <dbReference type="NCBI Taxonomy" id="159749"/>
    <lineage>
        <taxon>Eukaryota</taxon>
        <taxon>Sar</taxon>
        <taxon>Stramenopiles</taxon>
        <taxon>Ochrophyta</taxon>
        <taxon>Bacillariophyta</taxon>
        <taxon>Coscinodiscophyceae</taxon>
        <taxon>Thalassiosirophycidae</taxon>
        <taxon>Thalassiosirales</taxon>
        <taxon>Thalassiosiraceae</taxon>
        <taxon>Thalassiosira</taxon>
    </lineage>
</organism>
<keyword evidence="4 7" id="KW-0456">Lyase</keyword>
<dbReference type="Proteomes" id="UP000266841">
    <property type="component" value="Unassembled WGS sequence"/>
</dbReference>
<dbReference type="EC" id="4.2.1.75" evidence="3 7"/>
<evidence type="ECO:0000259" key="9">
    <source>
        <dbReference type="Pfam" id="PF02602"/>
    </source>
</evidence>
<dbReference type="EMBL" id="AGNL01024102">
    <property type="protein sequence ID" value="EJK58843.1"/>
    <property type="molecule type" value="Genomic_DNA"/>
</dbReference>
<sequence length="275" mass="28690">MMAANIPSSMLLLALLVPLLSLVASFGPNKAAWTIHSQRNTSTRRFADCGVEAAADTASTPGSTSTLTVALTREVGKNTKLQKTIESSERLQQLFATGNDSEPSIQTLELPCIAHAAGPDTDKLPSTLSSKQFDYIAITSPEAAKVFASAWKEAGQPQLGVVAAVGKATKEALSSLGIDVGFVPSKATAATLVQELPFSQNSQDEGRSTTLLYPASAKAANTLQDGLEGRGFKVDRLNTYDTVTATWTGAEKAAAISASRGVLCESVGREGLASE</sequence>
<proteinExistence type="inferred from homology"/>
<accession>K0RYI2</accession>
<name>K0RYI2_THAOC</name>
<evidence type="ECO:0000256" key="2">
    <source>
        <dbReference type="ARBA" id="ARBA00008133"/>
    </source>
</evidence>
<reference evidence="10 11" key="1">
    <citation type="journal article" date="2012" name="Genome Biol.">
        <title>Genome and low-iron response of an oceanic diatom adapted to chronic iron limitation.</title>
        <authorList>
            <person name="Lommer M."/>
            <person name="Specht M."/>
            <person name="Roy A.S."/>
            <person name="Kraemer L."/>
            <person name="Andreson R."/>
            <person name="Gutowska M.A."/>
            <person name="Wolf J."/>
            <person name="Bergner S.V."/>
            <person name="Schilhabel M.B."/>
            <person name="Klostermeier U.C."/>
            <person name="Beiko R.G."/>
            <person name="Rosenstiel P."/>
            <person name="Hippler M."/>
            <person name="Laroche J."/>
        </authorList>
    </citation>
    <scope>NUCLEOTIDE SEQUENCE [LARGE SCALE GENOMIC DNA]</scope>
    <source>
        <strain evidence="10 11">CCMP1005</strain>
    </source>
</reference>
<feature type="domain" description="Tetrapyrrole biosynthesis uroporphyrinogen III synthase" evidence="9">
    <location>
        <begin position="105"/>
        <end position="250"/>
    </location>
</feature>
<keyword evidence="11" id="KW-1185">Reference proteome</keyword>
<comment type="pathway">
    <text evidence="1 7">Porphyrin-containing compound metabolism; protoporphyrin-IX biosynthesis; coproporphyrinogen-III from 5-aminolevulinate: step 3/4.</text>
</comment>
<dbReference type="eggNOG" id="ENOG502QST9">
    <property type="taxonomic scope" value="Eukaryota"/>
</dbReference>
<feature type="signal peptide" evidence="8">
    <location>
        <begin position="1"/>
        <end position="25"/>
    </location>
</feature>
<evidence type="ECO:0000256" key="6">
    <source>
        <dbReference type="ARBA" id="ARBA00048617"/>
    </source>
</evidence>
<dbReference type="GO" id="GO:0006782">
    <property type="term" value="P:protoporphyrinogen IX biosynthetic process"/>
    <property type="evidence" value="ECO:0007669"/>
    <property type="project" value="UniProtKB-UniRule"/>
</dbReference>
<evidence type="ECO:0000256" key="7">
    <source>
        <dbReference type="RuleBase" id="RU366031"/>
    </source>
</evidence>
<dbReference type="Gene3D" id="3.40.50.10090">
    <property type="match status" value="1"/>
</dbReference>
<dbReference type="OrthoDB" id="443551at2759"/>
<comment type="function">
    <text evidence="7">Catalyzes cyclization of the linear tetrapyrrole, hydroxymethylbilane, to the macrocyclic uroporphyrinogen III.</text>
</comment>
<protein>
    <recommendedName>
        <fullName evidence="3 7">Uroporphyrinogen-III synthase</fullName>
        <ecNumber evidence="3 7">4.2.1.75</ecNumber>
    </recommendedName>
</protein>